<keyword evidence="1" id="KW-1185">Reference proteome</keyword>
<reference evidence="1" key="1">
    <citation type="journal article" date="2013" name="Genetics">
        <title>The draft genome and transcriptome of Panagrellus redivivus are shaped by the harsh demands of a free-living lifestyle.</title>
        <authorList>
            <person name="Srinivasan J."/>
            <person name="Dillman A.R."/>
            <person name="Macchietto M.G."/>
            <person name="Heikkinen L."/>
            <person name="Lakso M."/>
            <person name="Fracchia K.M."/>
            <person name="Antoshechkin I."/>
            <person name="Mortazavi A."/>
            <person name="Wong G."/>
            <person name="Sternberg P.W."/>
        </authorList>
    </citation>
    <scope>NUCLEOTIDE SEQUENCE [LARGE SCALE GENOMIC DNA]</scope>
    <source>
        <strain evidence="1">MT8872</strain>
    </source>
</reference>
<protein>
    <submittedName>
        <fullName evidence="2">Uncharacterized protein</fullName>
    </submittedName>
</protein>
<dbReference type="Proteomes" id="UP000492821">
    <property type="component" value="Unassembled WGS sequence"/>
</dbReference>
<dbReference type="WBParaSite" id="Pan_g9934.t1">
    <property type="protein sequence ID" value="Pan_g9934.t1"/>
    <property type="gene ID" value="Pan_g9934"/>
</dbReference>
<evidence type="ECO:0000313" key="2">
    <source>
        <dbReference type="WBParaSite" id="Pan_g9934.t1"/>
    </source>
</evidence>
<name>A0A7E4WD53_PANRE</name>
<accession>A0A7E4WD53</accession>
<sequence>MLPSHPQTNGLFLKLKVPNPESPSHVSFLYPVPSQQQCSVKLHCAKTADAIRVGVVVDMLSRSLYHCFVYQLCGAFLSTFPSRLSSEAKNPASLAKLNPQEAGPPGVERVWCGSSICNTIILAKSKRSPPSTPTTDFCAAGCWLAPTQNELMSHHTYHGGCGALLHGRVNVKCRQVCSALKLSLARGCVPVPLPSPPSPMRLVFSCFGVFVEARCRAHFDISLVIAYFALHRAHFLWFFFTPLVACI</sequence>
<evidence type="ECO:0000313" key="1">
    <source>
        <dbReference type="Proteomes" id="UP000492821"/>
    </source>
</evidence>
<dbReference type="AlphaFoldDB" id="A0A7E4WD53"/>
<organism evidence="1 2">
    <name type="scientific">Panagrellus redivivus</name>
    <name type="common">Microworm</name>
    <dbReference type="NCBI Taxonomy" id="6233"/>
    <lineage>
        <taxon>Eukaryota</taxon>
        <taxon>Metazoa</taxon>
        <taxon>Ecdysozoa</taxon>
        <taxon>Nematoda</taxon>
        <taxon>Chromadorea</taxon>
        <taxon>Rhabditida</taxon>
        <taxon>Tylenchina</taxon>
        <taxon>Panagrolaimomorpha</taxon>
        <taxon>Panagrolaimoidea</taxon>
        <taxon>Panagrolaimidae</taxon>
        <taxon>Panagrellus</taxon>
    </lineage>
</organism>
<proteinExistence type="predicted"/>
<reference evidence="2" key="2">
    <citation type="submission" date="2020-10" db="UniProtKB">
        <authorList>
            <consortium name="WormBaseParasite"/>
        </authorList>
    </citation>
    <scope>IDENTIFICATION</scope>
</reference>